<dbReference type="InterPro" id="IPR042106">
    <property type="entry name" value="Nuo/plastoQ_OxRdtase_6_NuoJ"/>
</dbReference>
<keyword evidence="2" id="KW-1003">Cell membrane</keyword>
<keyword evidence="2" id="KW-0812">Transmembrane</keyword>
<dbReference type="InterPro" id="IPR001457">
    <property type="entry name" value="NADH_UbQ/plastoQ_OxRdtase_su6"/>
</dbReference>
<feature type="transmembrane region" description="Helical" evidence="2">
    <location>
        <begin position="142"/>
        <end position="161"/>
    </location>
</feature>
<comment type="catalytic activity">
    <reaction evidence="2">
        <text>a quinone + NADH + 5 H(+)(in) = a quinol + NAD(+) + 4 H(+)(out)</text>
        <dbReference type="Rhea" id="RHEA:57888"/>
        <dbReference type="ChEBI" id="CHEBI:15378"/>
        <dbReference type="ChEBI" id="CHEBI:24646"/>
        <dbReference type="ChEBI" id="CHEBI:57540"/>
        <dbReference type="ChEBI" id="CHEBI:57945"/>
        <dbReference type="ChEBI" id="CHEBI:132124"/>
    </reaction>
</comment>
<dbReference type="Proteomes" id="UP000658258">
    <property type="component" value="Unassembled WGS sequence"/>
</dbReference>
<keyword evidence="2" id="KW-0874">Quinone</keyword>
<feature type="transmembrane region" description="Helical" evidence="2">
    <location>
        <begin position="29"/>
        <end position="49"/>
    </location>
</feature>
<dbReference type="RefSeq" id="WP_189628322.1">
    <property type="nucleotide sequence ID" value="NZ_BNAG01000001.1"/>
</dbReference>
<organism evidence="3 4">
    <name type="scientific">Roseivirga thermotolerans</name>
    <dbReference type="NCBI Taxonomy" id="1758176"/>
    <lineage>
        <taxon>Bacteria</taxon>
        <taxon>Pseudomonadati</taxon>
        <taxon>Bacteroidota</taxon>
        <taxon>Cytophagia</taxon>
        <taxon>Cytophagales</taxon>
        <taxon>Roseivirgaceae</taxon>
        <taxon>Roseivirga</taxon>
    </lineage>
</organism>
<protein>
    <recommendedName>
        <fullName evidence="2">NADH-quinone oxidoreductase subunit J</fullName>
        <ecNumber evidence="2">7.1.1.-</ecNumber>
    </recommendedName>
</protein>
<feature type="transmembrane region" description="Helical" evidence="2">
    <location>
        <begin position="6"/>
        <end position="24"/>
    </location>
</feature>
<dbReference type="PANTHER" id="PTHR33269:SF17">
    <property type="entry name" value="NADH-UBIQUINONE OXIDOREDUCTASE CHAIN 6"/>
    <property type="match status" value="1"/>
</dbReference>
<keyword evidence="2" id="KW-0520">NAD</keyword>
<evidence type="ECO:0000313" key="4">
    <source>
        <dbReference type="Proteomes" id="UP000658258"/>
    </source>
</evidence>
<feature type="transmembrane region" description="Helical" evidence="2">
    <location>
        <begin position="55"/>
        <end position="78"/>
    </location>
</feature>
<accession>A0ABQ3HZT9</accession>
<comment type="caution">
    <text evidence="3">The sequence shown here is derived from an EMBL/GenBank/DDBJ whole genome shotgun (WGS) entry which is preliminary data.</text>
</comment>
<dbReference type="PANTHER" id="PTHR33269">
    <property type="entry name" value="NADH-UBIQUINONE OXIDOREDUCTASE CHAIN 6"/>
    <property type="match status" value="1"/>
</dbReference>
<reference evidence="4" key="1">
    <citation type="journal article" date="2019" name="Int. J. Syst. Evol. Microbiol.">
        <title>The Global Catalogue of Microorganisms (GCM) 10K type strain sequencing project: providing services to taxonomists for standard genome sequencing and annotation.</title>
        <authorList>
            <consortium name="The Broad Institute Genomics Platform"/>
            <consortium name="The Broad Institute Genome Sequencing Center for Infectious Disease"/>
            <person name="Wu L."/>
            <person name="Ma J."/>
        </authorList>
    </citation>
    <scope>NUCLEOTIDE SEQUENCE [LARGE SCALE GENOMIC DNA]</scope>
    <source>
        <strain evidence="4">CGMCC 1.15111</strain>
    </source>
</reference>
<comment type="function">
    <text evidence="2">NDH-1 shuttles electrons from NADH, via FMN and iron-sulfur (Fe-S) centers, to quinones in the respiratory chain. Couples the redox reaction to proton translocation (for every two electrons transferred, four hydrogen ions are translocated across the cytoplasmic membrane), and thus conserves the redox energy in a proton gradient.</text>
</comment>
<dbReference type="EC" id="7.1.1.-" evidence="2"/>
<dbReference type="Pfam" id="PF00499">
    <property type="entry name" value="Oxidored_q3"/>
    <property type="match status" value="1"/>
</dbReference>
<comment type="similarity">
    <text evidence="1 2">Belongs to the complex I subunit 6 family.</text>
</comment>
<proteinExistence type="inferred from homology"/>
<gene>
    <name evidence="3" type="primary">ndhG</name>
    <name evidence="3" type="ORF">GCM10011340_01980</name>
</gene>
<sequence length="175" mass="18982">MELETILFYFFAALTGCSVLFVAITKNILYAAFALILTFIGVAGLFVFLGAEFIAITQILVYVGGILILLVFGVMFTQRLKGQRVQTGRYQLLLGFLTASGLLGLLIQTIHKGSFSQLPWVDQEHTQQVELSSFGLSLMTDYVLAFEVIGILLLLALIGAVRVAGNARKEGADAA</sequence>
<evidence type="ECO:0000313" key="3">
    <source>
        <dbReference type="EMBL" id="GHE51423.1"/>
    </source>
</evidence>
<keyword evidence="2" id="KW-1133">Transmembrane helix</keyword>
<comment type="subcellular location">
    <subcellularLocation>
        <location evidence="2">Cell membrane</location>
        <topology evidence="2">Multi-pass membrane protein</topology>
    </subcellularLocation>
</comment>
<keyword evidence="4" id="KW-1185">Reference proteome</keyword>
<dbReference type="EMBL" id="BNAG01000001">
    <property type="protein sequence ID" value="GHE51423.1"/>
    <property type="molecule type" value="Genomic_DNA"/>
</dbReference>
<evidence type="ECO:0000256" key="1">
    <source>
        <dbReference type="ARBA" id="ARBA00005698"/>
    </source>
</evidence>
<keyword evidence="2" id="KW-0472">Membrane</keyword>
<dbReference type="Gene3D" id="1.20.120.1200">
    <property type="entry name" value="NADH-ubiquinone/plastoquinone oxidoreductase chain 6, subunit NuoJ"/>
    <property type="match status" value="1"/>
</dbReference>
<evidence type="ECO:0000256" key="2">
    <source>
        <dbReference type="RuleBase" id="RU004429"/>
    </source>
</evidence>
<name>A0ABQ3HZT9_9BACT</name>
<feature type="transmembrane region" description="Helical" evidence="2">
    <location>
        <begin position="90"/>
        <end position="110"/>
    </location>
</feature>